<dbReference type="Proteomes" id="UP000008192">
    <property type="component" value="Chromosome"/>
</dbReference>
<evidence type="ECO:0000313" key="1">
    <source>
        <dbReference type="EMBL" id="AEZ59599.1"/>
    </source>
</evidence>
<organism evidence="1 2">
    <name type="scientific">Treponema pallidum subsp. pertenue (strain Gauthier)</name>
    <dbReference type="NCBI Taxonomy" id="491080"/>
    <lineage>
        <taxon>Bacteria</taxon>
        <taxon>Pseudomonadati</taxon>
        <taxon>Spirochaetota</taxon>
        <taxon>Spirochaetia</taxon>
        <taxon>Spirochaetales</taxon>
        <taxon>Treponemataceae</taxon>
        <taxon>Treponema</taxon>
    </lineage>
</organism>
<evidence type="ECO:0000313" key="2">
    <source>
        <dbReference type="Proteomes" id="UP000008192"/>
    </source>
</evidence>
<protein>
    <submittedName>
        <fullName evidence="1">Uncharacterized protein</fullName>
    </submittedName>
</protein>
<gene>
    <name evidence="1" type="ordered locus">TPEGAU_0345a</name>
</gene>
<reference evidence="2" key="1">
    <citation type="journal article" date="2012" name="PLoS Negl. Trop. Dis.">
        <title>Whole genome sequences of three Treponema pallidum ssp. pertenue strains: yaws and syphilis treponemes differ in less than 0.2% of the genome sequence.</title>
        <authorList>
            <person name="Cejkova D."/>
            <person name="Zobanikova M."/>
            <person name="Chen L."/>
            <person name="Pospisilova P."/>
            <person name="Strouhal M."/>
            <person name="Qin X."/>
            <person name="Mikalova L."/>
            <person name="Norris S.J."/>
            <person name="Muzny D.M."/>
            <person name="Gibbs R.A."/>
            <person name="Fulton L.L."/>
            <person name="Sodergren E."/>
            <person name="Weinstock G.M."/>
            <person name="Smajs D."/>
        </authorList>
    </citation>
    <scope>NUCLEOTIDE SEQUENCE [LARGE SCALE GENOMIC DNA]</scope>
    <source>
        <strain evidence="2">Gauthier</strain>
    </source>
</reference>
<proteinExistence type="predicted"/>
<dbReference type="KEGG" id="tpg:TPEGAU_0345a"/>
<dbReference type="EMBL" id="CP002376">
    <property type="protein sequence ID" value="AEZ59599.1"/>
    <property type="molecule type" value="Genomic_DNA"/>
</dbReference>
<name>A0AAU8PLG3_TREPG</name>
<dbReference type="AlphaFoldDB" id="A0AAU8PLG3"/>
<accession>A0AAU8PLG3</accession>
<sequence length="66" mass="7119">MALVYGAGIAEVYDFTGTAHDWSFGGFVQTAVEGGHPLRGTPGRARATVRSIRRLDVRLFLLLACP</sequence>